<feature type="domain" description="Glycine transporter" evidence="9">
    <location>
        <begin position="5"/>
        <end position="79"/>
    </location>
</feature>
<dbReference type="AlphaFoldDB" id="A0A895XUL3"/>
<evidence type="ECO:0000256" key="4">
    <source>
        <dbReference type="ARBA" id="ARBA00022692"/>
    </source>
</evidence>
<organism evidence="10 11">
    <name type="scientific">Natronoglycomyces albus</name>
    <dbReference type="NCBI Taxonomy" id="2811108"/>
    <lineage>
        <taxon>Bacteria</taxon>
        <taxon>Bacillati</taxon>
        <taxon>Actinomycetota</taxon>
        <taxon>Actinomycetes</taxon>
        <taxon>Glycomycetales</taxon>
        <taxon>Glycomycetaceae</taxon>
        <taxon>Natronoglycomyces</taxon>
    </lineage>
</organism>
<evidence type="ECO:0000256" key="1">
    <source>
        <dbReference type="ARBA" id="ARBA00004651"/>
    </source>
</evidence>
<keyword evidence="11" id="KW-1185">Reference proteome</keyword>
<keyword evidence="3" id="KW-1003">Cell membrane</keyword>
<dbReference type="KEGG" id="nav:JQS30_05580"/>
<feature type="compositionally biased region" description="Polar residues" evidence="7">
    <location>
        <begin position="227"/>
        <end position="237"/>
    </location>
</feature>
<dbReference type="InterPro" id="IPR005115">
    <property type="entry name" value="Gly_transporter"/>
</dbReference>
<dbReference type="PANTHER" id="PTHR30506:SF3">
    <property type="entry name" value="UPF0126 INNER MEMBRANE PROTEIN YADS-RELATED"/>
    <property type="match status" value="1"/>
</dbReference>
<feature type="domain" description="Glycine transporter" evidence="9">
    <location>
        <begin position="91"/>
        <end position="163"/>
    </location>
</feature>
<feature type="transmembrane region" description="Helical" evidence="8">
    <location>
        <begin position="62"/>
        <end position="78"/>
    </location>
</feature>
<evidence type="ECO:0000256" key="2">
    <source>
        <dbReference type="ARBA" id="ARBA00008193"/>
    </source>
</evidence>
<evidence type="ECO:0000313" key="10">
    <source>
        <dbReference type="EMBL" id="QSB06969.1"/>
    </source>
</evidence>
<keyword evidence="5 8" id="KW-1133">Transmembrane helix</keyword>
<dbReference type="EMBL" id="CP070496">
    <property type="protein sequence ID" value="QSB06969.1"/>
    <property type="molecule type" value="Genomic_DNA"/>
</dbReference>
<evidence type="ECO:0000256" key="3">
    <source>
        <dbReference type="ARBA" id="ARBA00022475"/>
    </source>
</evidence>
<feature type="transmembrane region" description="Helical" evidence="8">
    <location>
        <begin position="148"/>
        <end position="166"/>
    </location>
</feature>
<feature type="transmembrane region" description="Helical" evidence="8">
    <location>
        <begin position="172"/>
        <end position="191"/>
    </location>
</feature>
<proteinExistence type="inferred from homology"/>
<dbReference type="Proteomes" id="UP000662939">
    <property type="component" value="Chromosome"/>
</dbReference>
<keyword evidence="6 8" id="KW-0472">Membrane</keyword>
<evidence type="ECO:0000256" key="5">
    <source>
        <dbReference type="ARBA" id="ARBA00022989"/>
    </source>
</evidence>
<evidence type="ECO:0000256" key="6">
    <source>
        <dbReference type="ARBA" id="ARBA00023136"/>
    </source>
</evidence>
<evidence type="ECO:0000259" key="9">
    <source>
        <dbReference type="Pfam" id="PF03458"/>
    </source>
</evidence>
<evidence type="ECO:0000256" key="7">
    <source>
        <dbReference type="SAM" id="MobiDB-lite"/>
    </source>
</evidence>
<feature type="transmembrane region" description="Helical" evidence="8">
    <location>
        <begin position="29"/>
        <end position="50"/>
    </location>
</feature>
<keyword evidence="4 8" id="KW-0812">Transmembrane</keyword>
<evidence type="ECO:0000313" key="11">
    <source>
        <dbReference type="Proteomes" id="UP000662939"/>
    </source>
</evidence>
<feature type="transmembrane region" description="Helical" evidence="8">
    <location>
        <begin position="90"/>
        <end position="109"/>
    </location>
</feature>
<dbReference type="Pfam" id="PF03458">
    <property type="entry name" value="Gly_transporter"/>
    <property type="match status" value="2"/>
</dbReference>
<name>A0A895XUL3_9ACTN</name>
<gene>
    <name evidence="10" type="ORF">JQS30_05580</name>
</gene>
<comment type="similarity">
    <text evidence="2">Belongs to the UPF0126 family.</text>
</comment>
<protein>
    <submittedName>
        <fullName evidence="10">Trimeric intracellular cation channel family protein</fullName>
    </submittedName>
</protein>
<dbReference type="GO" id="GO:0005886">
    <property type="term" value="C:plasma membrane"/>
    <property type="evidence" value="ECO:0007669"/>
    <property type="project" value="UniProtKB-SubCell"/>
</dbReference>
<feature type="region of interest" description="Disordered" evidence="7">
    <location>
        <begin position="227"/>
        <end position="248"/>
    </location>
</feature>
<feature type="transmembrane region" description="Helical" evidence="8">
    <location>
        <begin position="115"/>
        <end position="136"/>
    </location>
</feature>
<reference evidence="10" key="1">
    <citation type="submission" date="2021-02" db="EMBL/GenBank/DDBJ databases">
        <title>Natronoglycomyces albus gen. nov., sp. nov, a haloalkaliphilic actinobacterium from a soda solonchak soil.</title>
        <authorList>
            <person name="Sorokin D.Y."/>
            <person name="Khijniak T.V."/>
            <person name="Zakharycheva A.P."/>
            <person name="Boueva O.V."/>
            <person name="Ariskina E.V."/>
            <person name="Hahnke R.L."/>
            <person name="Bunk B."/>
            <person name="Sproer C."/>
            <person name="Schumann P."/>
            <person name="Evtushenko L.I."/>
            <person name="Kublanov I.V."/>
        </authorList>
    </citation>
    <scope>NUCLEOTIDE SEQUENCE</scope>
    <source>
        <strain evidence="10">DSM 106290</strain>
    </source>
</reference>
<evidence type="ECO:0000256" key="8">
    <source>
        <dbReference type="SAM" id="Phobius"/>
    </source>
</evidence>
<dbReference type="PANTHER" id="PTHR30506">
    <property type="entry name" value="INNER MEMBRANE PROTEIN"/>
    <property type="match status" value="1"/>
</dbReference>
<comment type="subcellular location">
    <subcellularLocation>
        <location evidence="1">Cell membrane</location>
        <topology evidence="1">Multi-pass membrane protein</topology>
    </subcellularLocation>
</comment>
<sequence length="248" mass="26220">MVITIADLTGVAVFAASGATAAVTKRLDLFGVCVIGALTALGGGMIRDIVIGSTPPLFFADWRYPVTAMTVAVIVFWLHPAVNRMRISMLVLDAAGLALFTVIGTHKALDYGVPTLGACFIGVISGVGGGILRDVLTHEIPIVLQRDFYALASLGGAVIVVLGQHLDDDTGRMVIALGAAMSVFTVRLIALKYRWHAPKPRFHGGGENLYPGFVPLLNPRGFTEPFSGQASDLSSQCPVMRDRDTAKG</sequence>
<accession>A0A895XUL3</accession>